<evidence type="ECO:0000313" key="7">
    <source>
        <dbReference type="EMBL" id="OZS78218.1"/>
    </source>
</evidence>
<keyword evidence="2 5" id="KW-0560">Oxidoreductase</keyword>
<dbReference type="NCBIfam" id="TIGR00401">
    <property type="entry name" value="msrA"/>
    <property type="match status" value="1"/>
</dbReference>
<evidence type="ECO:0000313" key="8">
    <source>
        <dbReference type="Proteomes" id="UP000217065"/>
    </source>
</evidence>
<comment type="function">
    <text evidence="5">Has an important function as a repair enzyme for proteins that have been inactivated by oxidation. Catalyzes the reversible oxidation-reduction of methionine sulfoxide in proteins to methionine.</text>
</comment>
<dbReference type="HAMAP" id="MF_01401">
    <property type="entry name" value="MsrA"/>
    <property type="match status" value="1"/>
</dbReference>
<dbReference type="GO" id="GO:0008113">
    <property type="term" value="F:peptide-methionine (S)-S-oxide reductase activity"/>
    <property type="evidence" value="ECO:0007669"/>
    <property type="project" value="UniProtKB-UniRule"/>
</dbReference>
<dbReference type="Proteomes" id="UP000217065">
    <property type="component" value="Unassembled WGS sequence"/>
</dbReference>
<dbReference type="Pfam" id="PF01625">
    <property type="entry name" value="PMSR"/>
    <property type="match status" value="1"/>
</dbReference>
<comment type="catalytic activity">
    <reaction evidence="4 5">
        <text>[thioredoxin]-disulfide + L-methionine + H2O = L-methionine (S)-S-oxide + [thioredoxin]-dithiol</text>
        <dbReference type="Rhea" id="RHEA:19993"/>
        <dbReference type="Rhea" id="RHEA-COMP:10698"/>
        <dbReference type="Rhea" id="RHEA-COMP:10700"/>
        <dbReference type="ChEBI" id="CHEBI:15377"/>
        <dbReference type="ChEBI" id="CHEBI:29950"/>
        <dbReference type="ChEBI" id="CHEBI:50058"/>
        <dbReference type="ChEBI" id="CHEBI:57844"/>
        <dbReference type="ChEBI" id="CHEBI:58772"/>
        <dbReference type="EC" id="1.8.4.11"/>
    </reaction>
</comment>
<sequence>MTEQNLQLPAIEAGLASSEMETATLGMGCFWGPEAQFGALPGVIRTRVGYAGGTTEHPTYNQMGDHTETVEVDFDPRVLSYGEILRHFWRNHYPRRDDYMGRQYLSLLRYRGKEQEETVDRVKREMEAELGMTIETDIAPFSAFTLAEDYHQKYYLKRYPKAFEQLKDLMPHPSVLTNSTFAARLNGFVKGYGEKERLLDEISGWNIPADAKDTLKGKIQSMKW</sequence>
<comment type="caution">
    <text evidence="7">The sequence shown here is derived from an EMBL/GenBank/DDBJ whole genome shotgun (WGS) entry which is preliminary data.</text>
</comment>
<dbReference type="OrthoDB" id="4174719at2"/>
<feature type="domain" description="Peptide methionine sulphoxide reductase MsrA" evidence="6">
    <location>
        <begin position="22"/>
        <end position="158"/>
    </location>
</feature>
<evidence type="ECO:0000259" key="6">
    <source>
        <dbReference type="Pfam" id="PF01625"/>
    </source>
</evidence>
<dbReference type="InterPro" id="IPR036509">
    <property type="entry name" value="Met_Sox_Rdtase_MsrA_sf"/>
</dbReference>
<evidence type="ECO:0000256" key="4">
    <source>
        <dbReference type="ARBA" id="ARBA00048782"/>
    </source>
</evidence>
<dbReference type="EMBL" id="NOKQ01000199">
    <property type="protein sequence ID" value="OZS78218.1"/>
    <property type="molecule type" value="Genomic_DNA"/>
</dbReference>
<comment type="similarity">
    <text evidence="1 5">Belongs to the MsrA Met sulfoxide reductase family.</text>
</comment>
<dbReference type="SUPFAM" id="SSF55068">
    <property type="entry name" value="Peptide methionine sulfoxide reductase"/>
    <property type="match status" value="1"/>
</dbReference>
<accession>A0A264W3N4</accession>
<evidence type="ECO:0000256" key="1">
    <source>
        <dbReference type="ARBA" id="ARBA00005591"/>
    </source>
</evidence>
<feature type="active site" evidence="5">
    <location>
        <position position="29"/>
    </location>
</feature>
<evidence type="ECO:0000256" key="5">
    <source>
        <dbReference type="HAMAP-Rule" id="MF_01401"/>
    </source>
</evidence>
<reference evidence="7 8" key="1">
    <citation type="submission" date="2017-07" db="EMBL/GenBank/DDBJ databases">
        <title>Tetzosporium hominis gen.nov. sp.nov.</title>
        <authorList>
            <person name="Tetz G."/>
            <person name="Tetz V."/>
        </authorList>
    </citation>
    <scope>NUCLEOTIDE SEQUENCE [LARGE SCALE GENOMIC DNA]</scope>
    <source>
        <strain evidence="7 8">VT-49</strain>
    </source>
</reference>
<gene>
    <name evidence="5 7" type="primary">msrA</name>
    <name evidence="7" type="ORF">CF394_07080</name>
</gene>
<dbReference type="GO" id="GO:0033744">
    <property type="term" value="F:L-methionine:thioredoxin-disulfide S-oxidoreductase activity"/>
    <property type="evidence" value="ECO:0007669"/>
    <property type="project" value="RHEA"/>
</dbReference>
<dbReference type="InterPro" id="IPR002569">
    <property type="entry name" value="Met_Sox_Rdtase_MsrA_dom"/>
</dbReference>
<dbReference type="PANTHER" id="PTHR43774">
    <property type="entry name" value="PEPTIDE METHIONINE SULFOXIDE REDUCTASE"/>
    <property type="match status" value="1"/>
</dbReference>
<dbReference type="Gene3D" id="3.30.1060.10">
    <property type="entry name" value="Peptide methionine sulphoxide reductase MsrA"/>
    <property type="match status" value="1"/>
</dbReference>
<name>A0A264W3N4_9BACL</name>
<organism evidence="7 8">
    <name type="scientific">Tetzosporium hominis</name>
    <dbReference type="NCBI Taxonomy" id="2020506"/>
    <lineage>
        <taxon>Bacteria</taxon>
        <taxon>Bacillati</taxon>
        <taxon>Bacillota</taxon>
        <taxon>Bacilli</taxon>
        <taxon>Bacillales</taxon>
        <taxon>Caryophanaceae</taxon>
        <taxon>Tetzosporium</taxon>
    </lineage>
</organism>
<dbReference type="PANTHER" id="PTHR43774:SF1">
    <property type="entry name" value="PEPTIDE METHIONINE SULFOXIDE REDUCTASE MSRA 2"/>
    <property type="match status" value="1"/>
</dbReference>
<keyword evidence="8" id="KW-1185">Reference proteome</keyword>
<comment type="catalytic activity">
    <reaction evidence="3 5">
        <text>L-methionyl-[protein] + [thioredoxin]-disulfide + H2O = L-methionyl-(S)-S-oxide-[protein] + [thioredoxin]-dithiol</text>
        <dbReference type="Rhea" id="RHEA:14217"/>
        <dbReference type="Rhea" id="RHEA-COMP:10698"/>
        <dbReference type="Rhea" id="RHEA-COMP:10700"/>
        <dbReference type="Rhea" id="RHEA-COMP:12313"/>
        <dbReference type="Rhea" id="RHEA-COMP:12315"/>
        <dbReference type="ChEBI" id="CHEBI:15377"/>
        <dbReference type="ChEBI" id="CHEBI:16044"/>
        <dbReference type="ChEBI" id="CHEBI:29950"/>
        <dbReference type="ChEBI" id="CHEBI:44120"/>
        <dbReference type="ChEBI" id="CHEBI:50058"/>
        <dbReference type="EC" id="1.8.4.11"/>
    </reaction>
</comment>
<protein>
    <recommendedName>
        <fullName evidence="5">Peptide methionine sulfoxide reductase MsrA</fullName>
        <shortName evidence="5">Protein-methionine-S-oxide reductase</shortName>
        <ecNumber evidence="5">1.8.4.11</ecNumber>
    </recommendedName>
    <alternativeName>
        <fullName evidence="5">Peptide-methionine (S)-S-oxide reductase</fullName>
        <shortName evidence="5">Peptide Met(O) reductase</shortName>
    </alternativeName>
</protein>
<dbReference type="EC" id="1.8.4.11" evidence="5"/>
<evidence type="ECO:0000256" key="2">
    <source>
        <dbReference type="ARBA" id="ARBA00023002"/>
    </source>
</evidence>
<evidence type="ECO:0000256" key="3">
    <source>
        <dbReference type="ARBA" id="ARBA00047806"/>
    </source>
</evidence>
<dbReference type="AlphaFoldDB" id="A0A264W3N4"/>
<proteinExistence type="inferred from homology"/>